<accession>A0A9P6TU30</accession>
<dbReference type="EMBL" id="JAAAJA010001939">
    <property type="protein sequence ID" value="KAG0245314.1"/>
    <property type="molecule type" value="Genomic_DNA"/>
</dbReference>
<evidence type="ECO:0000313" key="2">
    <source>
        <dbReference type="EMBL" id="KAG0245314.1"/>
    </source>
</evidence>
<dbReference type="Proteomes" id="UP000726737">
    <property type="component" value="Unassembled WGS sequence"/>
</dbReference>
<protein>
    <submittedName>
        <fullName evidence="2">Uncharacterized protein</fullName>
    </submittedName>
</protein>
<evidence type="ECO:0000313" key="3">
    <source>
        <dbReference type="Proteomes" id="UP000726737"/>
    </source>
</evidence>
<sequence>LIDESQVPKAIDSLDVENSRSRLQSPAPIMMAPNCASAHLLDTTVPVRPNLQCVLSPDVPTSFDNPNQFEEKLKEWAKSQGFGIRRERADLQRQK</sequence>
<dbReference type="AlphaFoldDB" id="A0A9P6TU30"/>
<keyword evidence="3" id="KW-1185">Reference proteome</keyword>
<organism evidence="2 3">
    <name type="scientific">Mortierella polycephala</name>
    <dbReference type="NCBI Taxonomy" id="41804"/>
    <lineage>
        <taxon>Eukaryota</taxon>
        <taxon>Fungi</taxon>
        <taxon>Fungi incertae sedis</taxon>
        <taxon>Mucoromycota</taxon>
        <taxon>Mortierellomycotina</taxon>
        <taxon>Mortierellomycetes</taxon>
        <taxon>Mortierellales</taxon>
        <taxon>Mortierellaceae</taxon>
        <taxon>Mortierella</taxon>
    </lineage>
</organism>
<gene>
    <name evidence="2" type="ORF">BG011_002785</name>
</gene>
<feature type="non-terminal residue" evidence="2">
    <location>
        <position position="1"/>
    </location>
</feature>
<reference evidence="2" key="1">
    <citation type="journal article" date="2020" name="Fungal Divers.">
        <title>Resolving the Mortierellaceae phylogeny through synthesis of multi-gene phylogenetics and phylogenomics.</title>
        <authorList>
            <person name="Vandepol N."/>
            <person name="Liber J."/>
            <person name="Desiro A."/>
            <person name="Na H."/>
            <person name="Kennedy M."/>
            <person name="Barry K."/>
            <person name="Grigoriev I.V."/>
            <person name="Miller A.N."/>
            <person name="O'Donnell K."/>
            <person name="Stajich J.E."/>
            <person name="Bonito G."/>
        </authorList>
    </citation>
    <scope>NUCLEOTIDE SEQUENCE</scope>
    <source>
        <strain evidence="2">KOD948</strain>
    </source>
</reference>
<evidence type="ECO:0000256" key="1">
    <source>
        <dbReference type="SAM" id="MobiDB-lite"/>
    </source>
</evidence>
<proteinExistence type="predicted"/>
<name>A0A9P6TU30_9FUNG</name>
<feature type="non-terminal residue" evidence="2">
    <location>
        <position position="95"/>
    </location>
</feature>
<feature type="region of interest" description="Disordered" evidence="1">
    <location>
        <begin position="1"/>
        <end position="20"/>
    </location>
</feature>
<comment type="caution">
    <text evidence="2">The sequence shown here is derived from an EMBL/GenBank/DDBJ whole genome shotgun (WGS) entry which is preliminary data.</text>
</comment>